<dbReference type="InterPro" id="IPR010977">
    <property type="entry name" value="Aromatic_deC"/>
</dbReference>
<protein>
    <recommendedName>
        <fullName evidence="10">Aromatic-L-amino-acid decarboxylase</fullName>
    </recommendedName>
</protein>
<evidence type="ECO:0000313" key="8">
    <source>
        <dbReference type="EMBL" id="KAG5960651.1"/>
    </source>
</evidence>
<dbReference type="Pfam" id="PF00282">
    <property type="entry name" value="Pyridoxal_deC"/>
    <property type="match status" value="1"/>
</dbReference>
<evidence type="ECO:0000256" key="5">
    <source>
        <dbReference type="ARBA" id="ARBA00023239"/>
    </source>
</evidence>
<dbReference type="PRINTS" id="PR00800">
    <property type="entry name" value="YHDCRBOXLASE"/>
</dbReference>
<dbReference type="GO" id="GO:0016831">
    <property type="term" value="F:carboxy-lyase activity"/>
    <property type="evidence" value="ECO:0007669"/>
    <property type="project" value="UniProtKB-KW"/>
</dbReference>
<dbReference type="PANTHER" id="PTHR11999">
    <property type="entry name" value="GROUP II PYRIDOXAL-5-PHOSPHATE DECARBOXYLASE"/>
    <property type="match status" value="1"/>
</dbReference>
<dbReference type="AlphaFoldDB" id="A0A9P7MN03"/>
<comment type="caution">
    <text evidence="8">The sequence shown here is derived from an EMBL/GenBank/DDBJ whole genome shotgun (WGS) entry which is preliminary data.</text>
</comment>
<reference evidence="8" key="1">
    <citation type="journal article" date="2020" name="bioRxiv">
        <title>Whole genome comparisons of ergot fungi reveals the divergence and evolution of species within the genus Claviceps are the result of varying mechanisms driving genome evolution and host range expansion.</title>
        <authorList>
            <person name="Wyka S.A."/>
            <person name="Mondo S.J."/>
            <person name="Liu M."/>
            <person name="Dettman J."/>
            <person name="Nalam V."/>
            <person name="Broders K.D."/>
        </authorList>
    </citation>
    <scope>NUCLEOTIDE SEQUENCE</scope>
    <source>
        <strain evidence="8">CCC 1102</strain>
    </source>
</reference>
<organism evidence="8 9">
    <name type="scientific">Claviceps arundinis</name>
    <dbReference type="NCBI Taxonomy" id="1623583"/>
    <lineage>
        <taxon>Eukaryota</taxon>
        <taxon>Fungi</taxon>
        <taxon>Dikarya</taxon>
        <taxon>Ascomycota</taxon>
        <taxon>Pezizomycotina</taxon>
        <taxon>Sordariomycetes</taxon>
        <taxon>Hypocreomycetidae</taxon>
        <taxon>Hypocreales</taxon>
        <taxon>Clavicipitaceae</taxon>
        <taxon>Claviceps</taxon>
    </lineage>
</organism>
<evidence type="ECO:0000256" key="2">
    <source>
        <dbReference type="ARBA" id="ARBA00009533"/>
    </source>
</evidence>
<dbReference type="Gene3D" id="1.20.1340.10">
    <property type="entry name" value="dopa decarboxylase, N-terminal domain"/>
    <property type="match status" value="1"/>
</dbReference>
<dbReference type="InterPro" id="IPR015421">
    <property type="entry name" value="PyrdxlP-dep_Trfase_major"/>
</dbReference>
<dbReference type="GO" id="GO:0019752">
    <property type="term" value="P:carboxylic acid metabolic process"/>
    <property type="evidence" value="ECO:0007669"/>
    <property type="project" value="InterPro"/>
</dbReference>
<dbReference type="Proteomes" id="UP000784919">
    <property type="component" value="Unassembled WGS sequence"/>
</dbReference>
<keyword evidence="3" id="KW-0210">Decarboxylase</keyword>
<evidence type="ECO:0000256" key="6">
    <source>
        <dbReference type="PIRSR" id="PIRSR602129-50"/>
    </source>
</evidence>
<accession>A0A9P7MN03</accession>
<proteinExistence type="inferred from homology"/>
<evidence type="ECO:0000313" key="9">
    <source>
        <dbReference type="Proteomes" id="UP000784919"/>
    </source>
</evidence>
<dbReference type="SUPFAM" id="SSF53383">
    <property type="entry name" value="PLP-dependent transferases"/>
    <property type="match status" value="1"/>
</dbReference>
<comment type="cofactor">
    <cofactor evidence="1 6 7">
        <name>pyridoxal 5'-phosphate</name>
        <dbReference type="ChEBI" id="CHEBI:597326"/>
    </cofactor>
</comment>
<keyword evidence="4 6" id="KW-0663">Pyridoxal phosphate</keyword>
<dbReference type="OrthoDB" id="639767at2759"/>
<dbReference type="GO" id="GO:0006520">
    <property type="term" value="P:amino acid metabolic process"/>
    <property type="evidence" value="ECO:0007669"/>
    <property type="project" value="InterPro"/>
</dbReference>
<feature type="modified residue" description="N6-(pyridoxal phosphate)lysine" evidence="6">
    <location>
        <position position="317"/>
    </location>
</feature>
<dbReference type="Gene3D" id="3.40.640.10">
    <property type="entry name" value="Type I PLP-dependent aspartate aminotransferase-like (Major domain)"/>
    <property type="match status" value="1"/>
</dbReference>
<dbReference type="GO" id="GO:0030170">
    <property type="term" value="F:pyridoxal phosphate binding"/>
    <property type="evidence" value="ECO:0007669"/>
    <property type="project" value="InterPro"/>
</dbReference>
<dbReference type="GO" id="GO:0005737">
    <property type="term" value="C:cytoplasm"/>
    <property type="evidence" value="ECO:0007669"/>
    <property type="project" value="TreeGrafter"/>
</dbReference>
<evidence type="ECO:0000256" key="1">
    <source>
        <dbReference type="ARBA" id="ARBA00001933"/>
    </source>
</evidence>
<evidence type="ECO:0008006" key="10">
    <source>
        <dbReference type="Google" id="ProtNLM"/>
    </source>
</evidence>
<dbReference type="InterPro" id="IPR015424">
    <property type="entry name" value="PyrdxlP-dep_Trfase"/>
</dbReference>
<name>A0A9P7MN03_9HYPO</name>
<dbReference type="EMBL" id="SRPS01000276">
    <property type="protein sequence ID" value="KAG5960651.1"/>
    <property type="molecule type" value="Genomic_DNA"/>
</dbReference>
<dbReference type="InterPro" id="IPR015422">
    <property type="entry name" value="PyrdxlP-dep_Trfase_small"/>
</dbReference>
<evidence type="ECO:0000256" key="3">
    <source>
        <dbReference type="ARBA" id="ARBA00022793"/>
    </source>
</evidence>
<sequence length="514" mass="57776">MNVEEFLEAAKAAIEDAVEYQEKVASKRVIADVQPGYLSSLMPASAPVDPEPFSAIRADFHDNIMPGMTHWHSPRFMAFFSCHGEYPTIIAEIYSNFLNGAYFNWISSPAATELEVIVLDWLAQELNLPECFKSKGPTRGGGVLHGSASEAVLTVMAAARDKYVTARTKHMPDGVDKEDEIWRVRSKMVVLGSTGTHSSTQKAANILGLRFEAIRAYEEDSFSLQGRHLATKLEQLEARGLEPFFLTATMGTTDFCVIDDFGGIADVLKQRLARGRYPDIWVHVDAALAGSALMLPEYKHNTKAFHNFSSFNFNPQKWLLTGYDCSATFVRSREDLINTLSIKPAYLRNRPSADDTTEYRNWQIALGKRFRSLKLWFVLRSYGISGLQAHVRSGISMAESLERKLRTRPDLFTVFTPASFALVTLRVVGRDMDEMNARTQRVYDRILDEGEYYLTGTVVEGKSVIRVTLGVKSVREEHVEGVFGVLVREAEKECREKIDPSSYIAKVPEREGRL</sequence>
<dbReference type="InterPro" id="IPR002129">
    <property type="entry name" value="PyrdxlP-dep_de-COase"/>
</dbReference>
<comment type="similarity">
    <text evidence="2 7">Belongs to the group II decarboxylase family.</text>
</comment>
<dbReference type="PANTHER" id="PTHR11999:SF70">
    <property type="entry name" value="MIP05841P"/>
    <property type="match status" value="1"/>
</dbReference>
<dbReference type="Gene3D" id="3.90.1150.10">
    <property type="entry name" value="Aspartate Aminotransferase, domain 1"/>
    <property type="match status" value="1"/>
</dbReference>
<evidence type="ECO:0000256" key="7">
    <source>
        <dbReference type="RuleBase" id="RU000382"/>
    </source>
</evidence>
<keyword evidence="5 7" id="KW-0456">Lyase</keyword>
<evidence type="ECO:0000256" key="4">
    <source>
        <dbReference type="ARBA" id="ARBA00022898"/>
    </source>
</evidence>
<gene>
    <name evidence="8" type="ORF">E4U56_004234</name>
</gene>